<gene>
    <name evidence="1" type="ORF">VNO77_15383</name>
</gene>
<name>A0AAN9LZ01_CANGL</name>
<dbReference type="AlphaFoldDB" id="A0AAN9LZ01"/>
<comment type="caution">
    <text evidence="1">The sequence shown here is derived from an EMBL/GenBank/DDBJ whole genome shotgun (WGS) entry which is preliminary data.</text>
</comment>
<evidence type="ECO:0000313" key="2">
    <source>
        <dbReference type="Proteomes" id="UP001367508"/>
    </source>
</evidence>
<protein>
    <submittedName>
        <fullName evidence="1">Uncharacterized protein</fullName>
    </submittedName>
</protein>
<proteinExistence type="predicted"/>
<sequence>MLMLCSGEVDKDDQKGQQCRTVKRRLMMQLKTRKRGLEQLRKSTNYENHQQNAYDIIVKPKKKGKRTSKKVEASIEASTECRWKVGCCHSSYKAGSSRPRLQ</sequence>
<evidence type="ECO:0000313" key="1">
    <source>
        <dbReference type="EMBL" id="KAK7345025.1"/>
    </source>
</evidence>
<accession>A0AAN9LZ01</accession>
<keyword evidence="2" id="KW-1185">Reference proteome</keyword>
<dbReference type="Proteomes" id="UP001367508">
    <property type="component" value="Unassembled WGS sequence"/>
</dbReference>
<reference evidence="1 2" key="1">
    <citation type="submission" date="2024-01" db="EMBL/GenBank/DDBJ databases">
        <title>The genomes of 5 underutilized Papilionoideae crops provide insights into root nodulation and disease resistanc.</title>
        <authorList>
            <person name="Jiang F."/>
        </authorList>
    </citation>
    <scope>NUCLEOTIDE SEQUENCE [LARGE SCALE GENOMIC DNA]</scope>
    <source>
        <strain evidence="1">LVBAO_FW01</strain>
        <tissue evidence="1">Leaves</tissue>
    </source>
</reference>
<organism evidence="1 2">
    <name type="scientific">Canavalia gladiata</name>
    <name type="common">Sword bean</name>
    <name type="synonym">Dolichos gladiatus</name>
    <dbReference type="NCBI Taxonomy" id="3824"/>
    <lineage>
        <taxon>Eukaryota</taxon>
        <taxon>Viridiplantae</taxon>
        <taxon>Streptophyta</taxon>
        <taxon>Embryophyta</taxon>
        <taxon>Tracheophyta</taxon>
        <taxon>Spermatophyta</taxon>
        <taxon>Magnoliopsida</taxon>
        <taxon>eudicotyledons</taxon>
        <taxon>Gunneridae</taxon>
        <taxon>Pentapetalae</taxon>
        <taxon>rosids</taxon>
        <taxon>fabids</taxon>
        <taxon>Fabales</taxon>
        <taxon>Fabaceae</taxon>
        <taxon>Papilionoideae</taxon>
        <taxon>50 kb inversion clade</taxon>
        <taxon>NPAAA clade</taxon>
        <taxon>indigoferoid/millettioid clade</taxon>
        <taxon>Phaseoleae</taxon>
        <taxon>Canavalia</taxon>
    </lineage>
</organism>
<dbReference type="EMBL" id="JAYMYQ010000003">
    <property type="protein sequence ID" value="KAK7345025.1"/>
    <property type="molecule type" value="Genomic_DNA"/>
</dbReference>